<feature type="compositionally biased region" description="Low complexity" evidence="2">
    <location>
        <begin position="574"/>
        <end position="590"/>
    </location>
</feature>
<dbReference type="InterPro" id="IPR018307">
    <property type="entry name" value="ABL9/DENND6_dom"/>
</dbReference>
<feature type="compositionally biased region" description="Polar residues" evidence="2">
    <location>
        <begin position="750"/>
        <end position="768"/>
    </location>
</feature>
<dbReference type="EMBL" id="CVQI01006446">
    <property type="protein sequence ID" value="CRK15852.1"/>
    <property type="molecule type" value="Genomic_DNA"/>
</dbReference>
<feature type="compositionally biased region" description="Polar residues" evidence="2">
    <location>
        <begin position="685"/>
        <end position="703"/>
    </location>
</feature>
<dbReference type="PROSITE" id="PS50211">
    <property type="entry name" value="DENN"/>
    <property type="match status" value="1"/>
</dbReference>
<feature type="compositionally biased region" description="Low complexity" evidence="2">
    <location>
        <begin position="637"/>
        <end position="647"/>
    </location>
</feature>
<feature type="compositionally biased region" description="Basic and acidic residues" evidence="2">
    <location>
        <begin position="775"/>
        <end position="795"/>
    </location>
</feature>
<evidence type="ECO:0000313" key="4">
    <source>
        <dbReference type="EMBL" id="CRK15852.1"/>
    </source>
</evidence>
<name>A0A0G4L1J3_VERLO</name>
<dbReference type="PANTHER" id="PTHR31017">
    <property type="entry name" value="LATE SECRETORY PATHWAY PROTEIN AVL9-RELATED"/>
    <property type="match status" value="1"/>
</dbReference>
<dbReference type="AlphaFoldDB" id="A0A0G4L1J3"/>
<dbReference type="GO" id="GO:0005737">
    <property type="term" value="C:cytoplasm"/>
    <property type="evidence" value="ECO:0007669"/>
    <property type="project" value="TreeGrafter"/>
</dbReference>
<dbReference type="InterPro" id="IPR051731">
    <property type="entry name" value="DENND11/AVL9_GEFs"/>
</dbReference>
<feature type="compositionally biased region" description="Basic and acidic residues" evidence="2">
    <location>
        <begin position="916"/>
        <end position="947"/>
    </location>
</feature>
<gene>
    <name evidence="4" type="ORF">BN1723_010809</name>
</gene>
<dbReference type="Pfam" id="PF09794">
    <property type="entry name" value="Avl9"/>
    <property type="match status" value="1"/>
</dbReference>
<sequence length="1030" mass="111028">MADSPPTRADGSLPEHIMTDVDLDTPPSVAAAAAASSIPSTPNMPSTPSLSSSRSSSGFTPLVTVVDFHHARGPECEKWFGVPEGSDPAIEYDWGLLPFMALSDGAHASSEDFSYFTLLRPSNPDENVPATSLFGISCTRQLDAAQLLNRPADVTRSTVQKAVVVIADSPQFFGMMRERLSVVTQAWFAQRDFSDTEILRRFQDSLADEKRRGVLNSDEDRDQYLGMSLRELVREFRWQTLVLLKCCLLQPKMLFFGSRCERLCMMQFSLISLIPGLIRNLQDCADPEMNNYEKGLATPTTLRTSDRSSLLTYMGLPLQIFGKGSLFGPYTPLQQLDILADFGTKSYIVGSTNSLLLQQKDRYSDILIHLDDNTVNITSTSLRQALTLSAADRRWIDYLTQEVNDTWDEANPGRPKTMGYVGSEEFIRLQFEEYILSLISSFKYHKHLQANQHNPRALLPHIEGDPALDFGADFIDAWQRTENHRMWNTHTDSHLFDVVEPKHPCAGGLTIDDVQRRIAQQVQDMHLDERFAVGREALGRNLAAGREKASTMFNKFYADMESYREAQRAKAEEQAAAQSASANATAAEKNGATDHDASLAGGGGTKSTTYVGSWVSWAGEKRKGWGSGWGARKSDKSGASSPASALSPREEGASRFSGSSFFPARNAHGQATAAGAGQDEKRPVTGNSFSESIFSSAGTTDSAPGSPRGFRPEEDEGASRFSGSSFFTGRNAHGQATAAGAGQDEKRPVTGNSFSESIFSSAGTTDSAPGSPRGFRPEEFIPRDVTHGRPEDKTEAPAPAPAPHGAKDEIVAATPTLEPVVEKADVKSETVTSTPEKVDVVPVRKTEMATPASADEPVADVDVPSTAAKADVHTNGTKLESEAGAETEAKMEPEVVTATGEVVSTTDSAPGSPRGFKPEEFIPRDVTHGRPEDKTEAPAPHGAKDEVVAATPTLKPVVEKVDVKSETVTPTPEKVDVVPVNKTEMATPAPADEPVADIDVPSTAAKIEPEGVTATGEVVSSAPAADGVKV</sequence>
<feature type="region of interest" description="Disordered" evidence="2">
    <location>
        <begin position="965"/>
        <end position="997"/>
    </location>
</feature>
<comment type="similarity">
    <text evidence="1">Belongs to the AVL9 family.</text>
</comment>
<feature type="compositionally biased region" description="Low complexity" evidence="2">
    <location>
        <begin position="719"/>
        <end position="742"/>
    </location>
</feature>
<feature type="domain" description="UDENN" evidence="3">
    <location>
        <begin position="61"/>
        <end position="505"/>
    </location>
</feature>
<dbReference type="Proteomes" id="UP000045706">
    <property type="component" value="Unassembled WGS sequence"/>
</dbReference>
<evidence type="ECO:0000313" key="5">
    <source>
        <dbReference type="Proteomes" id="UP000045706"/>
    </source>
</evidence>
<feature type="region of interest" description="Disordered" evidence="2">
    <location>
        <begin position="568"/>
        <end position="604"/>
    </location>
</feature>
<evidence type="ECO:0000259" key="3">
    <source>
        <dbReference type="PROSITE" id="PS50211"/>
    </source>
</evidence>
<feature type="compositionally biased region" description="Low complexity" evidence="2">
    <location>
        <begin position="664"/>
        <end position="677"/>
    </location>
</feature>
<dbReference type="InterPro" id="IPR037516">
    <property type="entry name" value="Tripartite_DENN"/>
</dbReference>
<evidence type="ECO:0000256" key="2">
    <source>
        <dbReference type="SAM" id="MobiDB-lite"/>
    </source>
</evidence>
<proteinExistence type="inferred from homology"/>
<evidence type="ECO:0000256" key="1">
    <source>
        <dbReference type="ARBA" id="ARBA00038178"/>
    </source>
</evidence>
<dbReference type="PANTHER" id="PTHR31017:SF1">
    <property type="entry name" value="LATE SECRETORY PATHWAY PROTEIN AVL9 HOMOLOG"/>
    <property type="match status" value="1"/>
</dbReference>
<feature type="region of interest" description="Disordered" evidence="2">
    <location>
        <begin position="1"/>
        <end position="57"/>
    </location>
</feature>
<organism evidence="4 5">
    <name type="scientific">Verticillium longisporum</name>
    <name type="common">Verticillium dahliae var. longisporum</name>
    <dbReference type="NCBI Taxonomy" id="100787"/>
    <lineage>
        <taxon>Eukaryota</taxon>
        <taxon>Fungi</taxon>
        <taxon>Dikarya</taxon>
        <taxon>Ascomycota</taxon>
        <taxon>Pezizomycotina</taxon>
        <taxon>Sordariomycetes</taxon>
        <taxon>Hypocreomycetidae</taxon>
        <taxon>Glomerellales</taxon>
        <taxon>Plectosphaerellaceae</taxon>
        <taxon>Verticillium</taxon>
    </lineage>
</organism>
<feature type="region of interest" description="Disordered" evidence="2">
    <location>
        <begin position="624"/>
        <end position="843"/>
    </location>
</feature>
<protein>
    <recommendedName>
        <fullName evidence="3">UDENN domain-containing protein</fullName>
    </recommendedName>
</protein>
<feature type="compositionally biased region" description="Low complexity" evidence="2">
    <location>
        <begin position="26"/>
        <end position="57"/>
    </location>
</feature>
<feature type="region of interest" description="Disordered" evidence="2">
    <location>
        <begin position="867"/>
        <end position="951"/>
    </location>
</feature>
<accession>A0A0G4L1J3</accession>
<reference evidence="5" key="1">
    <citation type="submission" date="2015-05" db="EMBL/GenBank/DDBJ databases">
        <authorList>
            <person name="Fogelqvist Johan"/>
        </authorList>
    </citation>
    <scope>NUCLEOTIDE SEQUENCE [LARGE SCALE GENOMIC DNA]</scope>
</reference>